<keyword evidence="1" id="KW-0812">Transmembrane</keyword>
<evidence type="ECO:0008006" key="3">
    <source>
        <dbReference type="Google" id="ProtNLM"/>
    </source>
</evidence>
<evidence type="ECO:0000313" key="2">
    <source>
        <dbReference type="EMBL" id="MPN21136.1"/>
    </source>
</evidence>
<sequence>MQVRVPTEKLGVFLTLINNRKVFLNSRVILAEDVTSNIKLAELEAKRISKTGENIEKLKTDKDKVKLSDENMGEGNQQKVASFEMTDQLKYSTVDIYIKEPKISIAAIPVTNSKNMDNKYKFNFFYDLKNAFVEGFYLIQKLTVGLVSNWPLILIGGVVFWIFRKRKSLVKLAK</sequence>
<proteinExistence type="predicted"/>
<gene>
    <name evidence="2" type="ORF">SDC9_168515</name>
</gene>
<name>A0A645G4S2_9ZZZZ</name>
<keyword evidence="1" id="KW-0472">Membrane</keyword>
<dbReference type="EMBL" id="VSSQ01069041">
    <property type="protein sequence ID" value="MPN21136.1"/>
    <property type="molecule type" value="Genomic_DNA"/>
</dbReference>
<organism evidence="2">
    <name type="scientific">bioreactor metagenome</name>
    <dbReference type="NCBI Taxonomy" id="1076179"/>
    <lineage>
        <taxon>unclassified sequences</taxon>
        <taxon>metagenomes</taxon>
        <taxon>ecological metagenomes</taxon>
    </lineage>
</organism>
<comment type="caution">
    <text evidence="2">The sequence shown here is derived from an EMBL/GenBank/DDBJ whole genome shotgun (WGS) entry which is preliminary data.</text>
</comment>
<evidence type="ECO:0000256" key="1">
    <source>
        <dbReference type="SAM" id="Phobius"/>
    </source>
</evidence>
<keyword evidence="1" id="KW-1133">Transmembrane helix</keyword>
<accession>A0A645G4S2</accession>
<feature type="transmembrane region" description="Helical" evidence="1">
    <location>
        <begin position="142"/>
        <end position="163"/>
    </location>
</feature>
<reference evidence="2" key="1">
    <citation type="submission" date="2019-08" db="EMBL/GenBank/DDBJ databases">
        <authorList>
            <person name="Kucharzyk K."/>
            <person name="Murdoch R.W."/>
            <person name="Higgins S."/>
            <person name="Loffler F."/>
        </authorList>
    </citation>
    <scope>NUCLEOTIDE SEQUENCE</scope>
</reference>
<dbReference type="AlphaFoldDB" id="A0A645G4S2"/>
<protein>
    <recommendedName>
        <fullName evidence="3">DUF4349 domain-containing protein</fullName>
    </recommendedName>
</protein>